<dbReference type="Proteomes" id="UP000245124">
    <property type="component" value="Unassembled WGS sequence"/>
</dbReference>
<dbReference type="SUPFAM" id="SSF51445">
    <property type="entry name" value="(Trans)glycosidases"/>
    <property type="match status" value="1"/>
</dbReference>
<evidence type="ECO:0000313" key="4">
    <source>
        <dbReference type="Proteomes" id="UP000245124"/>
    </source>
</evidence>
<dbReference type="InterPro" id="IPR052177">
    <property type="entry name" value="Divisome_Glycosyl_Hydrolase"/>
</dbReference>
<dbReference type="EMBL" id="BDUD01000001">
    <property type="protein sequence ID" value="GBG21712.1"/>
    <property type="molecule type" value="Genomic_DNA"/>
</dbReference>
<dbReference type="Pfam" id="PF02638">
    <property type="entry name" value="GHL10"/>
    <property type="match status" value="1"/>
</dbReference>
<reference evidence="3 4" key="1">
    <citation type="submission" date="2017-06" db="EMBL/GenBank/DDBJ databases">
        <title>Genome sequencing of cyanobaciteial culture collection at National Institute for Environmental Studies (NIES).</title>
        <authorList>
            <person name="Hirose Y."/>
            <person name="Shimura Y."/>
            <person name="Fujisawa T."/>
            <person name="Nakamura Y."/>
            <person name="Kawachi M."/>
        </authorList>
    </citation>
    <scope>NUCLEOTIDE SEQUENCE [LARGE SCALE GENOMIC DNA]</scope>
    <source>
        <strain evidence="3 4">NIES-4072</strain>
    </source>
</reference>
<comment type="caution">
    <text evidence="3">The sequence shown here is derived from an EMBL/GenBank/DDBJ whole genome shotgun (WGS) entry which is preliminary data.</text>
</comment>
<dbReference type="PANTHER" id="PTHR43405:SF1">
    <property type="entry name" value="GLYCOSYL HYDROLASE DIGH"/>
    <property type="match status" value="1"/>
</dbReference>
<sequence>MVQCREFQFLEMAIIETRGIWLTTTDSKVLRSKERIAEAMDFLAETGFNVVFPVVWNKAVTLYPSQTMQQTFGVEIDHLSVGRDPLEEVVVEARRVGLKVIPWFEYGFASSYNLNGGVLLQKKPEWTARDCNGNLLKKNGFEWLNALDSQVQKFFLNLVLEVVKNYDVDGVQGDDRFPAFPCEGGYDEVTVRRYHQEFDRNPPQNPKDKQWLQWRADILTEFLASLYREVKRVNPHLLVAIAPNIHDWAFQEYLQDSPAWLKRGIVDMIQPQIYRRDFGSYCAIADKLVNQQFTDATLLKLAPGILMKLGSYCISPEYLVQAIEYNRQLGIQGEVFFFYEGLRENNNTLAKVLRNGPYAKSASFPTLSDLSAGAVINKSTSSIWQRLLKKIF</sequence>
<evidence type="ECO:0000259" key="2">
    <source>
        <dbReference type="Pfam" id="PF02638"/>
    </source>
</evidence>
<keyword evidence="1" id="KW-0732">Signal</keyword>
<gene>
    <name evidence="3" type="ORF">NIES4072_54000</name>
</gene>
<name>A0A2R5FSH0_NOSCO</name>
<dbReference type="InterPro" id="IPR003790">
    <property type="entry name" value="GHL10"/>
</dbReference>
<dbReference type="AlphaFoldDB" id="A0A2R5FSH0"/>
<evidence type="ECO:0000313" key="3">
    <source>
        <dbReference type="EMBL" id="GBG21712.1"/>
    </source>
</evidence>
<feature type="domain" description="Glycosyl hydrolase-like 10" evidence="2">
    <location>
        <begin position="17"/>
        <end position="293"/>
    </location>
</feature>
<dbReference type="PANTHER" id="PTHR43405">
    <property type="entry name" value="GLYCOSYL HYDROLASE DIGH"/>
    <property type="match status" value="1"/>
</dbReference>
<protein>
    <recommendedName>
        <fullName evidence="2">Glycosyl hydrolase-like 10 domain-containing protein</fullName>
    </recommendedName>
</protein>
<evidence type="ECO:0000256" key="1">
    <source>
        <dbReference type="ARBA" id="ARBA00022729"/>
    </source>
</evidence>
<dbReference type="Gene3D" id="3.20.20.80">
    <property type="entry name" value="Glycosidases"/>
    <property type="match status" value="1"/>
</dbReference>
<accession>A0A2R5FSH0</accession>
<organism evidence="3 4">
    <name type="scientific">Nostoc commune NIES-4072</name>
    <dbReference type="NCBI Taxonomy" id="2005467"/>
    <lineage>
        <taxon>Bacteria</taxon>
        <taxon>Bacillati</taxon>
        <taxon>Cyanobacteriota</taxon>
        <taxon>Cyanophyceae</taxon>
        <taxon>Nostocales</taxon>
        <taxon>Nostocaceae</taxon>
        <taxon>Nostoc</taxon>
    </lineage>
</organism>
<keyword evidence="4" id="KW-1185">Reference proteome</keyword>
<dbReference type="InterPro" id="IPR017853">
    <property type="entry name" value="GH"/>
</dbReference>
<proteinExistence type="predicted"/>